<dbReference type="RefSeq" id="WP_219507907.1">
    <property type="nucleotide sequence ID" value="NZ_JAHXDN010000011.1"/>
</dbReference>
<feature type="coiled-coil region" evidence="1">
    <location>
        <begin position="22"/>
        <end position="49"/>
    </location>
</feature>
<organism evidence="2 3">
    <name type="scientific">Roseobacter insulae</name>
    <dbReference type="NCBI Taxonomy" id="2859783"/>
    <lineage>
        <taxon>Bacteria</taxon>
        <taxon>Pseudomonadati</taxon>
        <taxon>Pseudomonadota</taxon>
        <taxon>Alphaproteobacteria</taxon>
        <taxon>Rhodobacterales</taxon>
        <taxon>Roseobacteraceae</taxon>
        <taxon>Roseobacter</taxon>
    </lineage>
</organism>
<sequence>MVTNLNQMATVMNRGVFTGDIYAPTKAEMQALRREVQALRAELSKYASGRFTFQISKGKNGE</sequence>
<gene>
    <name evidence="2" type="ORF">KX928_23445</name>
</gene>
<evidence type="ECO:0000256" key="1">
    <source>
        <dbReference type="SAM" id="Coils"/>
    </source>
</evidence>
<dbReference type="EMBL" id="JAHXDN010000011">
    <property type="protein sequence ID" value="MBW4710756.1"/>
    <property type="molecule type" value="Genomic_DNA"/>
</dbReference>
<protein>
    <submittedName>
        <fullName evidence="2">Uncharacterized protein</fullName>
    </submittedName>
</protein>
<name>A0A9X1G038_9RHOB</name>
<accession>A0A9X1G038</accession>
<comment type="caution">
    <text evidence="2">The sequence shown here is derived from an EMBL/GenBank/DDBJ whole genome shotgun (WGS) entry which is preliminary data.</text>
</comment>
<evidence type="ECO:0000313" key="3">
    <source>
        <dbReference type="Proteomes" id="UP001138661"/>
    </source>
</evidence>
<keyword evidence="3" id="KW-1185">Reference proteome</keyword>
<dbReference type="Proteomes" id="UP001138661">
    <property type="component" value="Unassembled WGS sequence"/>
</dbReference>
<proteinExistence type="predicted"/>
<keyword evidence="1" id="KW-0175">Coiled coil</keyword>
<dbReference type="AlphaFoldDB" id="A0A9X1G038"/>
<evidence type="ECO:0000313" key="2">
    <source>
        <dbReference type="EMBL" id="MBW4710756.1"/>
    </source>
</evidence>
<reference evidence="2" key="1">
    <citation type="submission" date="2021-07" db="EMBL/GenBank/DDBJ databases">
        <title>Roseobacter insulae sp. nov., isolated from a tidal flat.</title>
        <authorList>
            <person name="Park S."/>
            <person name="Yoon J.-H."/>
        </authorList>
    </citation>
    <scope>NUCLEOTIDE SEQUENCE</scope>
    <source>
        <strain evidence="2">YSTF-M11</strain>
    </source>
</reference>